<sequence length="905" mass="102031">MPPQAAHPTKLNTNKFYFFYGHRKPSQNRPTVRGGLFSNRQTLNNTPSHPKPKLKPKPKPFNIKNWDPHFLSNPNLNLNPNPNPNPSTPFSASLRLSPIARFILDAFRKSGNTWCPNVVAELNKLRRVPPNLVAEVLKAQPNHALASKFFHWAGNQRGYNHNFASYNAFAYCLNRNNQFRAADHLPELMDSHGKPPTEKQFEILIRMHCDANRGLRVYHVYDKMRNKFGVRPRVFLYNRIMDALVRTGHLDLALSVYDDFREDGLVEESVTFMVLVKALCKAGRIDQMLEVLGRMRDRLCKPDVFAYTALVKILVPAGNLDACLRVWEEMKRDRVEPDVMAYATLILGLAKGGRVQEGYEFFKEMKSKGCLVDRAIYGSLVEAFVAVGEVGLAFDLLKDLVGSGYRADLGIYNSLIEGLCSLNRVQRAYKLFQVTIREGLEPDFLTVKPLLMAYAEENRMEEFCTLLEQMQKLGFPVVADLSKFFSLLVEKKGPIMALDGFTHLKEKGYASVEIYNILMDSLCKIGVVKKALSLFDEMKGLSLKPDSYTYSIAILCLVDLGEIQEACVCHNMIIEMSCIPSVEAYSSLAKGLCKIGEIDEAMMLVRDCLGNVSDGPMEFKYSLTVVHACKSNAEKVIDVLNEMMEQGCTLNNVIYSAIISGMCKHGTIEEARKVFSNLRERNFLTESDTIVYDELLIDHMKRKTADLVLSSLKFFGLESKLKAKGYYSKSMWVGFTKMSYGCTHTGLLAISVAAAHDLDKNMVEANSASNRARKTPLHLSSFVTIALLPSVSVRIVEKGELVRIVASHFSIKYDLYDLDPRLTKLCHDLRDLLAVRRHLASPLVHSPTSAERVKILCRPGKTGVPSRPSRDRDRVFQANTTEIECILTSRMRLGQLKPRPKASQH</sequence>
<feature type="repeat" description="PPR" evidence="3">
    <location>
        <begin position="338"/>
        <end position="372"/>
    </location>
</feature>
<dbReference type="PROSITE" id="PS51375">
    <property type="entry name" value="PPR"/>
    <property type="match status" value="7"/>
</dbReference>
<dbReference type="Pfam" id="PF13041">
    <property type="entry name" value="PPR_2"/>
    <property type="match status" value="3"/>
</dbReference>
<evidence type="ECO:0000256" key="4">
    <source>
        <dbReference type="SAM" id="MobiDB-lite"/>
    </source>
</evidence>
<feature type="repeat" description="PPR" evidence="3">
    <location>
        <begin position="511"/>
        <end position="545"/>
    </location>
</feature>
<feature type="region of interest" description="Disordered" evidence="4">
    <location>
        <begin position="22"/>
        <end position="59"/>
    </location>
</feature>
<evidence type="ECO:0000313" key="6">
    <source>
        <dbReference type="Proteomes" id="UP000257109"/>
    </source>
</evidence>
<accession>A0A371HX96</accession>
<dbReference type="InterPro" id="IPR002885">
    <property type="entry name" value="PPR_rpt"/>
</dbReference>
<keyword evidence="2" id="KW-0677">Repeat</keyword>
<evidence type="ECO:0000256" key="2">
    <source>
        <dbReference type="ARBA" id="ARBA00022737"/>
    </source>
</evidence>
<dbReference type="Gene3D" id="1.25.40.10">
    <property type="entry name" value="Tetratricopeptide repeat domain"/>
    <property type="match status" value="5"/>
</dbReference>
<comment type="caution">
    <text evidence="5">The sequence shown here is derived from an EMBL/GenBank/DDBJ whole genome shotgun (WGS) entry which is preliminary data.</text>
</comment>
<dbReference type="OrthoDB" id="185373at2759"/>
<gene>
    <name evidence="5" type="ORF">CR513_08472</name>
</gene>
<comment type="similarity">
    <text evidence="1">Belongs to the PPR family. P subfamily.</text>
</comment>
<dbReference type="InterPro" id="IPR011990">
    <property type="entry name" value="TPR-like_helical_dom_sf"/>
</dbReference>
<dbReference type="NCBIfam" id="TIGR00756">
    <property type="entry name" value="PPR"/>
    <property type="match status" value="7"/>
</dbReference>
<name>A0A371HX96_MUCPR</name>
<reference evidence="5" key="1">
    <citation type="submission" date="2018-05" db="EMBL/GenBank/DDBJ databases">
        <title>Draft genome of Mucuna pruriens seed.</title>
        <authorList>
            <person name="Nnadi N.E."/>
            <person name="Vos R."/>
            <person name="Hasami M.H."/>
            <person name="Devisetty U.K."/>
            <person name="Aguiy J.C."/>
        </authorList>
    </citation>
    <scope>NUCLEOTIDE SEQUENCE [LARGE SCALE GENOMIC DNA]</scope>
    <source>
        <strain evidence="5">JCA_2017</strain>
    </source>
</reference>
<evidence type="ECO:0000256" key="3">
    <source>
        <dbReference type="PROSITE-ProRule" id="PRU00708"/>
    </source>
</evidence>
<feature type="repeat" description="PPR" evidence="3">
    <location>
        <begin position="408"/>
        <end position="442"/>
    </location>
</feature>
<feature type="repeat" description="PPR" evidence="3">
    <location>
        <begin position="303"/>
        <end position="337"/>
    </location>
</feature>
<feature type="repeat" description="PPR" evidence="3">
    <location>
        <begin position="233"/>
        <end position="267"/>
    </location>
</feature>
<dbReference type="SUPFAM" id="SSF48452">
    <property type="entry name" value="TPR-like"/>
    <property type="match status" value="1"/>
</dbReference>
<dbReference type="PANTHER" id="PTHR47932">
    <property type="entry name" value="ATPASE EXPRESSION PROTEIN 3"/>
    <property type="match status" value="1"/>
</dbReference>
<dbReference type="Proteomes" id="UP000257109">
    <property type="component" value="Unassembled WGS sequence"/>
</dbReference>
<feature type="repeat" description="PPR" evidence="3">
    <location>
        <begin position="651"/>
        <end position="685"/>
    </location>
</feature>
<dbReference type="Pfam" id="PF01535">
    <property type="entry name" value="PPR"/>
    <property type="match status" value="2"/>
</dbReference>
<dbReference type="Pfam" id="PF12854">
    <property type="entry name" value="PPR_1"/>
    <property type="match status" value="2"/>
</dbReference>
<feature type="repeat" description="PPR" evidence="3">
    <location>
        <begin position="268"/>
        <end position="302"/>
    </location>
</feature>
<dbReference type="EMBL" id="QJKJ01001472">
    <property type="protein sequence ID" value="RDY07412.1"/>
    <property type="molecule type" value="Genomic_DNA"/>
</dbReference>
<organism evidence="5 6">
    <name type="scientific">Mucuna pruriens</name>
    <name type="common">Velvet bean</name>
    <name type="synonym">Dolichos pruriens</name>
    <dbReference type="NCBI Taxonomy" id="157652"/>
    <lineage>
        <taxon>Eukaryota</taxon>
        <taxon>Viridiplantae</taxon>
        <taxon>Streptophyta</taxon>
        <taxon>Embryophyta</taxon>
        <taxon>Tracheophyta</taxon>
        <taxon>Spermatophyta</taxon>
        <taxon>Magnoliopsida</taxon>
        <taxon>eudicotyledons</taxon>
        <taxon>Gunneridae</taxon>
        <taxon>Pentapetalae</taxon>
        <taxon>rosids</taxon>
        <taxon>fabids</taxon>
        <taxon>Fabales</taxon>
        <taxon>Fabaceae</taxon>
        <taxon>Papilionoideae</taxon>
        <taxon>50 kb inversion clade</taxon>
        <taxon>NPAAA clade</taxon>
        <taxon>indigoferoid/millettioid clade</taxon>
        <taxon>Phaseoleae</taxon>
        <taxon>Mucuna</taxon>
    </lineage>
</organism>
<evidence type="ECO:0000256" key="1">
    <source>
        <dbReference type="ARBA" id="ARBA00007626"/>
    </source>
</evidence>
<evidence type="ECO:0000313" key="5">
    <source>
        <dbReference type="EMBL" id="RDY07412.1"/>
    </source>
</evidence>
<dbReference type="PANTHER" id="PTHR47932:SF10">
    <property type="entry name" value="OS07G0179000 PROTEIN"/>
    <property type="match status" value="1"/>
</dbReference>
<dbReference type="AlphaFoldDB" id="A0A371HX96"/>
<feature type="compositionally biased region" description="Polar residues" evidence="4">
    <location>
        <begin position="38"/>
        <end position="48"/>
    </location>
</feature>
<proteinExistence type="inferred from homology"/>
<keyword evidence="6" id="KW-1185">Reference proteome</keyword>
<protein>
    <submittedName>
        <fullName evidence="5">Pentatricopeptide repeat-containing protein</fullName>
    </submittedName>
</protein>
<dbReference type="GO" id="GO:0003729">
    <property type="term" value="F:mRNA binding"/>
    <property type="evidence" value="ECO:0007669"/>
    <property type="project" value="TreeGrafter"/>
</dbReference>
<feature type="non-terminal residue" evidence="5">
    <location>
        <position position="1"/>
    </location>
</feature>